<reference evidence="2" key="1">
    <citation type="submission" date="2023-05" db="EMBL/GenBank/DDBJ databases">
        <title>Cataloging the Phylogenetic Diversity of Human Bladder Bacteria.</title>
        <authorList>
            <person name="Du J."/>
        </authorList>
    </citation>
    <scope>NUCLEOTIDE SEQUENCE</scope>
    <source>
        <strain evidence="2">UMB8703</strain>
    </source>
</reference>
<dbReference type="EMBL" id="JASOIH010000005">
    <property type="protein sequence ID" value="MDK6899642.1"/>
    <property type="molecule type" value="Genomic_DNA"/>
</dbReference>
<proteinExistence type="predicted"/>
<sequence>MKVALIPEKCIACGLCQTYSNIFDYQDDGIVKFSDTDNLEKEVPNSDQDTVLAVKSCPTKALTIL</sequence>
<dbReference type="Proteomes" id="UP001230629">
    <property type="component" value="Unassembled WGS sequence"/>
</dbReference>
<dbReference type="PANTHER" id="PTHR39163">
    <property type="entry name" value="FERREDOXIN"/>
    <property type="match status" value="1"/>
</dbReference>
<comment type="caution">
    <text evidence="2">The sequence shown here is derived from an EMBL/GenBank/DDBJ whole genome shotgun (WGS) entry which is preliminary data.</text>
</comment>
<evidence type="ECO:0000313" key="2">
    <source>
        <dbReference type="EMBL" id="MDK6899642.1"/>
    </source>
</evidence>
<dbReference type="Gene3D" id="3.30.70.20">
    <property type="match status" value="1"/>
</dbReference>
<dbReference type="InterPro" id="IPR052395">
    <property type="entry name" value="ET_Ferredoxin"/>
</dbReference>
<gene>
    <name evidence="2" type="ORF">QP229_06510</name>
</gene>
<dbReference type="PANTHER" id="PTHR39163:SF1">
    <property type="entry name" value="FERREDOXIN"/>
    <property type="match status" value="1"/>
</dbReference>
<organism evidence="2 3">
    <name type="scientific">Streptococcus agalactiae</name>
    <dbReference type="NCBI Taxonomy" id="1311"/>
    <lineage>
        <taxon>Bacteria</taxon>
        <taxon>Bacillati</taxon>
        <taxon>Bacillota</taxon>
        <taxon>Bacilli</taxon>
        <taxon>Lactobacillales</taxon>
        <taxon>Streptococcaceae</taxon>
        <taxon>Streptococcus</taxon>
    </lineage>
</organism>
<dbReference type="RefSeq" id="WP_000861360.1">
    <property type="nucleotide sequence ID" value="NZ_BCNJ01000003.1"/>
</dbReference>
<protein>
    <submittedName>
        <fullName evidence="2">Ferredoxin</fullName>
    </submittedName>
</protein>
<dbReference type="AlphaFoldDB" id="A0A076YW39"/>
<dbReference type="Pfam" id="PF13459">
    <property type="entry name" value="Fer4_15"/>
    <property type="match status" value="1"/>
</dbReference>
<evidence type="ECO:0000313" key="3">
    <source>
        <dbReference type="Proteomes" id="UP001230629"/>
    </source>
</evidence>
<name>A0A076YW39_STRAG</name>
<evidence type="ECO:0000256" key="1">
    <source>
        <dbReference type="ARBA" id="ARBA00001966"/>
    </source>
</evidence>
<accession>A0A076YW39</accession>
<comment type="cofactor">
    <cofactor evidence="1">
        <name>[4Fe-4S] cluster</name>
        <dbReference type="ChEBI" id="CHEBI:49883"/>
    </cofactor>
</comment>
<dbReference type="SUPFAM" id="SSF54862">
    <property type="entry name" value="4Fe-4S ferredoxins"/>
    <property type="match status" value="1"/>
</dbReference>